<evidence type="ECO:0000256" key="3">
    <source>
        <dbReference type="ARBA" id="ARBA00022630"/>
    </source>
</evidence>
<feature type="domain" description="Glucose-methanol-choline oxidoreductase C-terminal" evidence="7">
    <location>
        <begin position="455"/>
        <end position="586"/>
    </location>
</feature>
<dbReference type="InterPro" id="IPR036188">
    <property type="entry name" value="FAD/NAD-bd_sf"/>
</dbReference>
<keyword evidence="3" id="KW-0285">Flavoprotein</keyword>
<evidence type="ECO:0000256" key="5">
    <source>
        <dbReference type="PIRSR" id="PIRSR000137-2"/>
    </source>
</evidence>
<evidence type="ECO:0000259" key="6">
    <source>
        <dbReference type="Pfam" id="PF00732"/>
    </source>
</evidence>
<feature type="domain" description="Glucose-methanol-choline oxidoreductase N-terminal" evidence="6">
    <location>
        <begin position="32"/>
        <end position="349"/>
    </location>
</feature>
<evidence type="ECO:0000256" key="1">
    <source>
        <dbReference type="ARBA" id="ARBA00001974"/>
    </source>
</evidence>
<keyword evidence="4 5" id="KW-0274">FAD</keyword>
<dbReference type="GO" id="GO:0050660">
    <property type="term" value="F:flavin adenine dinucleotide binding"/>
    <property type="evidence" value="ECO:0007669"/>
    <property type="project" value="InterPro"/>
</dbReference>
<dbReference type="InterPro" id="IPR000172">
    <property type="entry name" value="GMC_OxRdtase_N"/>
</dbReference>
<comment type="similarity">
    <text evidence="2">Belongs to the GMC oxidoreductase family.</text>
</comment>
<evidence type="ECO:0000313" key="8">
    <source>
        <dbReference type="EMBL" id="CAE4605875.1"/>
    </source>
</evidence>
<comment type="cofactor">
    <cofactor evidence="1 5">
        <name>FAD</name>
        <dbReference type="ChEBI" id="CHEBI:57692"/>
    </cofactor>
</comment>
<organism evidence="8">
    <name type="scientific">Alexandrium monilatum</name>
    <dbReference type="NCBI Taxonomy" id="311494"/>
    <lineage>
        <taxon>Eukaryota</taxon>
        <taxon>Sar</taxon>
        <taxon>Alveolata</taxon>
        <taxon>Dinophyceae</taxon>
        <taxon>Gonyaulacales</taxon>
        <taxon>Pyrocystaceae</taxon>
        <taxon>Alexandrium</taxon>
    </lineage>
</organism>
<feature type="binding site" evidence="5">
    <location>
        <begin position="532"/>
        <end position="533"/>
    </location>
    <ligand>
        <name>FAD</name>
        <dbReference type="ChEBI" id="CHEBI:57692"/>
    </ligand>
</feature>
<evidence type="ECO:0000256" key="2">
    <source>
        <dbReference type="ARBA" id="ARBA00010790"/>
    </source>
</evidence>
<dbReference type="Pfam" id="PF05199">
    <property type="entry name" value="GMC_oxred_C"/>
    <property type="match status" value="1"/>
</dbReference>
<gene>
    <name evidence="8" type="ORF">AMON00008_LOCUS31341</name>
</gene>
<sequence>MFRRPTFAALRRTAAASRGIFTAASSLKGREFDFIIVGAGSAGCRIAHRLTETGQASVLLLEAGVDSDPKVAGSDLSAKNAPGAHLSLHRQPETDWNLRTAPQRHVFQDRTEPGVSPYARGKGPGGSGAINFMMWVRGARQDFDTWARLGAEGWSYEECLPFFRRAEDVREAVQDGLVADGRQRGVDGVTKVSLPTAYKTDAVVDGWLDAMRMKGFAIGDYNDLRHSGDWAGRMQYSIHKGARSSPEQILRRRLEHRSAGGLTFATGGHAAGVVLAADGRSARGVRLLDASTGESVEVFARRETILSGGVVGSAQLLMLSGIGPRDHLESLGIGCRTNLPVGESWSDHLYMHYRVAGGALLEESGVYGDPPSDASAEYAQQRSGPLSKVFGDVCAFSTPVGARVDGGPDLQLIPFPCLLRDDDWSKAQDGKPGPHGVVADSAAPAMTLFASVAQPRSRGRLLLRSADPTAAPIIDQRFYDELSDMELHVAAFRQAEELLSTGPFRDTKPMRPDVNTDGDVREYLRSHTMHGWHGCGTCRMGQRDDPAAVVDPSLRLRGVDGLRVCDASTFPVVPSGNTNAPTVMLAEKGADLIKRDHAELFA</sequence>
<name>A0A7S4R7E8_9DINO</name>
<evidence type="ECO:0008006" key="9">
    <source>
        <dbReference type="Google" id="ProtNLM"/>
    </source>
</evidence>
<protein>
    <recommendedName>
        <fullName evidence="9">Glucose-methanol-choline oxidoreductase N-terminal domain-containing protein</fullName>
    </recommendedName>
</protein>
<dbReference type="InterPro" id="IPR007867">
    <property type="entry name" value="GMC_OxRtase_C"/>
</dbReference>
<proteinExistence type="inferred from homology"/>
<dbReference type="Gene3D" id="3.30.560.10">
    <property type="entry name" value="Glucose Oxidase, domain 3"/>
    <property type="match status" value="1"/>
</dbReference>
<reference evidence="8" key="1">
    <citation type="submission" date="2021-01" db="EMBL/GenBank/DDBJ databases">
        <authorList>
            <person name="Corre E."/>
            <person name="Pelletier E."/>
            <person name="Niang G."/>
            <person name="Scheremetjew M."/>
            <person name="Finn R."/>
            <person name="Kale V."/>
            <person name="Holt S."/>
            <person name="Cochrane G."/>
            <person name="Meng A."/>
            <person name="Brown T."/>
            <person name="Cohen L."/>
        </authorList>
    </citation>
    <scope>NUCLEOTIDE SEQUENCE</scope>
    <source>
        <strain evidence="8">CCMP3105</strain>
    </source>
</reference>
<dbReference type="InterPro" id="IPR012132">
    <property type="entry name" value="GMC_OxRdtase"/>
</dbReference>
<dbReference type="Gene3D" id="3.50.50.60">
    <property type="entry name" value="FAD/NAD(P)-binding domain"/>
    <property type="match status" value="1"/>
</dbReference>
<dbReference type="Pfam" id="PF00732">
    <property type="entry name" value="GMC_oxred_N"/>
    <property type="match status" value="1"/>
</dbReference>
<dbReference type="PANTHER" id="PTHR11552:SF147">
    <property type="entry name" value="CHOLINE DEHYDROGENASE, MITOCHONDRIAL"/>
    <property type="match status" value="1"/>
</dbReference>
<dbReference type="GO" id="GO:0016614">
    <property type="term" value="F:oxidoreductase activity, acting on CH-OH group of donors"/>
    <property type="evidence" value="ECO:0007669"/>
    <property type="project" value="InterPro"/>
</dbReference>
<dbReference type="EMBL" id="HBNR01045032">
    <property type="protein sequence ID" value="CAE4605875.1"/>
    <property type="molecule type" value="Transcribed_RNA"/>
</dbReference>
<evidence type="ECO:0000256" key="4">
    <source>
        <dbReference type="ARBA" id="ARBA00022827"/>
    </source>
</evidence>
<dbReference type="AlphaFoldDB" id="A0A7S4R7E8"/>
<evidence type="ECO:0000259" key="7">
    <source>
        <dbReference type="Pfam" id="PF05199"/>
    </source>
</evidence>
<dbReference type="SUPFAM" id="SSF51905">
    <property type="entry name" value="FAD/NAD(P)-binding domain"/>
    <property type="match status" value="1"/>
</dbReference>
<dbReference type="PANTHER" id="PTHR11552">
    <property type="entry name" value="GLUCOSE-METHANOL-CHOLINE GMC OXIDOREDUCTASE"/>
    <property type="match status" value="1"/>
</dbReference>
<dbReference type="PIRSF" id="PIRSF000137">
    <property type="entry name" value="Alcohol_oxidase"/>
    <property type="match status" value="1"/>
</dbReference>
<accession>A0A7S4R7E8</accession>
<dbReference type="SUPFAM" id="SSF54373">
    <property type="entry name" value="FAD-linked reductases, C-terminal domain"/>
    <property type="match status" value="1"/>
</dbReference>